<feature type="compositionally biased region" description="Basic residues" evidence="1">
    <location>
        <begin position="31"/>
        <end position="40"/>
    </location>
</feature>
<comment type="caution">
    <text evidence="2">The sequence shown here is derived from an EMBL/GenBank/DDBJ whole genome shotgun (WGS) entry which is preliminary data.</text>
</comment>
<organism evidence="2 3">
    <name type="scientific">Puccinia striiformis f. sp. tritici PST-78</name>
    <dbReference type="NCBI Taxonomy" id="1165861"/>
    <lineage>
        <taxon>Eukaryota</taxon>
        <taxon>Fungi</taxon>
        <taxon>Dikarya</taxon>
        <taxon>Basidiomycota</taxon>
        <taxon>Pucciniomycotina</taxon>
        <taxon>Pucciniomycetes</taxon>
        <taxon>Pucciniales</taxon>
        <taxon>Pucciniaceae</taxon>
        <taxon>Puccinia</taxon>
    </lineage>
</organism>
<protein>
    <submittedName>
        <fullName evidence="2">Uncharacterized protein</fullName>
    </submittedName>
</protein>
<reference evidence="3" key="1">
    <citation type="submission" date="2014-03" db="EMBL/GenBank/DDBJ databases">
        <title>The Genome Sequence of Puccinia striiformis f. sp. tritici PST-78.</title>
        <authorList>
            <consortium name="The Broad Institute Genome Sequencing Platform"/>
            <person name="Cuomo C."/>
            <person name="Hulbert S."/>
            <person name="Chen X."/>
            <person name="Walker B."/>
            <person name="Young S.K."/>
            <person name="Zeng Q."/>
            <person name="Gargeya S."/>
            <person name="Fitzgerald M."/>
            <person name="Haas B."/>
            <person name="Abouelleil A."/>
            <person name="Alvarado L."/>
            <person name="Arachchi H.M."/>
            <person name="Berlin A.M."/>
            <person name="Chapman S.B."/>
            <person name="Goldberg J."/>
            <person name="Griggs A."/>
            <person name="Gujja S."/>
            <person name="Hansen M."/>
            <person name="Howarth C."/>
            <person name="Imamovic A."/>
            <person name="Larimer J."/>
            <person name="McCowan C."/>
            <person name="Montmayeur A."/>
            <person name="Murphy C."/>
            <person name="Neiman D."/>
            <person name="Pearson M."/>
            <person name="Priest M."/>
            <person name="Roberts A."/>
            <person name="Saif S."/>
            <person name="Shea T."/>
            <person name="Sisk P."/>
            <person name="Sykes S."/>
            <person name="Wortman J."/>
            <person name="Nusbaum C."/>
            <person name="Birren B."/>
        </authorList>
    </citation>
    <scope>NUCLEOTIDE SEQUENCE [LARGE SCALE GENOMIC DNA]</scope>
    <source>
        <strain evidence="3">race PST-78</strain>
    </source>
</reference>
<gene>
    <name evidence="2" type="ORF">PSTG_15075</name>
</gene>
<feature type="region of interest" description="Disordered" evidence="1">
    <location>
        <begin position="1"/>
        <end position="51"/>
    </location>
</feature>
<evidence type="ECO:0000256" key="1">
    <source>
        <dbReference type="SAM" id="MobiDB-lite"/>
    </source>
</evidence>
<dbReference type="AlphaFoldDB" id="A0A0L0UX70"/>
<sequence length="192" mass="21480">MQMECRKGTDCVLGSPTTWRPPNTASPQHAQQRRPLRSKAQRTQANNSKVPIKIKEAVHQGRCQPDFKAEGKDTHFISAINSTGMQDLKIPLDRNGVKTLELQGHGTSWKVSRVVPTLPNPQCDSPNAVDAREMARVRNEMHFYSGLSLWINKGFLSQSIAIAKKGVKYLQEHVCELLQENLPFEKNPVLAG</sequence>
<dbReference type="Proteomes" id="UP000054564">
    <property type="component" value="Unassembled WGS sequence"/>
</dbReference>
<evidence type="ECO:0000313" key="3">
    <source>
        <dbReference type="Proteomes" id="UP000054564"/>
    </source>
</evidence>
<feature type="compositionally biased region" description="Polar residues" evidence="1">
    <location>
        <begin position="15"/>
        <end position="30"/>
    </location>
</feature>
<proteinExistence type="predicted"/>
<accession>A0A0L0UX70</accession>
<evidence type="ECO:0000313" key="2">
    <source>
        <dbReference type="EMBL" id="KNE91516.1"/>
    </source>
</evidence>
<keyword evidence="3" id="KW-1185">Reference proteome</keyword>
<dbReference type="EMBL" id="AJIL01000200">
    <property type="protein sequence ID" value="KNE91516.1"/>
    <property type="molecule type" value="Genomic_DNA"/>
</dbReference>
<name>A0A0L0UX70_9BASI</name>